<dbReference type="Pfam" id="PF03861">
    <property type="entry name" value="ANTAR"/>
    <property type="match status" value="1"/>
</dbReference>
<dbReference type="Proteomes" id="UP000564629">
    <property type="component" value="Unassembled WGS sequence"/>
</dbReference>
<dbReference type="SMART" id="SM01012">
    <property type="entry name" value="ANTAR"/>
    <property type="match status" value="1"/>
</dbReference>
<reference evidence="3 5" key="2">
    <citation type="submission" date="2020-08" db="EMBL/GenBank/DDBJ databases">
        <title>Sequencing the genomes of 1000 actinobacteria strains.</title>
        <authorList>
            <person name="Klenk H.-P."/>
        </authorList>
    </citation>
    <scope>NUCLEOTIDE SEQUENCE [LARGE SCALE GENOMIC DNA]</scope>
    <source>
        <strain evidence="3 5">DSM 9581</strain>
    </source>
</reference>
<evidence type="ECO:0000313" key="5">
    <source>
        <dbReference type="Proteomes" id="UP000564629"/>
    </source>
</evidence>
<reference evidence="2 4" key="1">
    <citation type="submission" date="2019-07" db="EMBL/GenBank/DDBJ databases">
        <title>Whole genome shotgun sequence of Cellulomonas hominis NBRC 16055.</title>
        <authorList>
            <person name="Hosoyama A."/>
            <person name="Uohara A."/>
            <person name="Ohji S."/>
            <person name="Ichikawa N."/>
        </authorList>
    </citation>
    <scope>NUCLEOTIDE SEQUENCE [LARGE SCALE GENOMIC DNA]</scope>
    <source>
        <strain evidence="2 4">NBRC 16055</strain>
    </source>
</reference>
<dbReference type="RefSeq" id="WP_146834262.1">
    <property type="nucleotide sequence ID" value="NZ_BJVQ01000007.1"/>
</dbReference>
<evidence type="ECO:0000313" key="3">
    <source>
        <dbReference type="EMBL" id="MBB5471964.1"/>
    </source>
</evidence>
<evidence type="ECO:0000313" key="2">
    <source>
        <dbReference type="EMBL" id="GEL45804.1"/>
    </source>
</evidence>
<evidence type="ECO:0000259" key="1">
    <source>
        <dbReference type="SMART" id="SM01012"/>
    </source>
</evidence>
<dbReference type="GO" id="GO:0003723">
    <property type="term" value="F:RNA binding"/>
    <property type="evidence" value="ECO:0007669"/>
    <property type="project" value="InterPro"/>
</dbReference>
<protein>
    <recommendedName>
        <fullName evidence="1">ANTAR domain-containing protein</fullName>
    </recommendedName>
</protein>
<evidence type="ECO:0000313" key="4">
    <source>
        <dbReference type="Proteomes" id="UP000321723"/>
    </source>
</evidence>
<keyword evidence="4" id="KW-1185">Reference proteome</keyword>
<dbReference type="EMBL" id="BJVQ01000007">
    <property type="protein sequence ID" value="GEL45804.1"/>
    <property type="molecule type" value="Genomic_DNA"/>
</dbReference>
<dbReference type="InterPro" id="IPR005561">
    <property type="entry name" value="ANTAR"/>
</dbReference>
<feature type="domain" description="ANTAR" evidence="1">
    <location>
        <begin position="51"/>
        <end position="116"/>
    </location>
</feature>
<organism evidence="2 4">
    <name type="scientific">Cellulomonas hominis</name>
    <dbReference type="NCBI Taxonomy" id="156981"/>
    <lineage>
        <taxon>Bacteria</taxon>
        <taxon>Bacillati</taxon>
        <taxon>Actinomycetota</taxon>
        <taxon>Actinomycetes</taxon>
        <taxon>Micrococcales</taxon>
        <taxon>Cellulomonadaceae</taxon>
        <taxon>Cellulomonas</taxon>
    </lineage>
</organism>
<dbReference type="InterPro" id="IPR036388">
    <property type="entry name" value="WH-like_DNA-bd_sf"/>
</dbReference>
<name>A0A511FB50_9CELL</name>
<dbReference type="AlphaFoldDB" id="A0A511FB50"/>
<dbReference type="Proteomes" id="UP000321723">
    <property type="component" value="Unassembled WGS sequence"/>
</dbReference>
<dbReference type="EMBL" id="JACHDN010000001">
    <property type="protein sequence ID" value="MBB5471964.1"/>
    <property type="molecule type" value="Genomic_DNA"/>
</dbReference>
<proteinExistence type="predicted"/>
<gene>
    <name evidence="2" type="ORF">CHO01_09200</name>
    <name evidence="3" type="ORF">HNR08_000700</name>
</gene>
<sequence>MAARQTGAASLTVVPLHAGAGVLGLLSLYRAAPGPLAAGLDDLGFLADVIAVAVLDDALPAGPPLPGPWDERSVIHQAAGMVMAQLAVPAPDALALLRAHAFALDLTLPEVAGQVLDRTLQFRPDEGS</sequence>
<comment type="caution">
    <text evidence="2">The sequence shown here is derived from an EMBL/GenBank/DDBJ whole genome shotgun (WGS) entry which is preliminary data.</text>
</comment>
<dbReference type="Gene3D" id="1.10.10.10">
    <property type="entry name" value="Winged helix-like DNA-binding domain superfamily/Winged helix DNA-binding domain"/>
    <property type="match status" value="1"/>
</dbReference>
<accession>A0A511FB50</accession>